<name>A0ABS5VHN1_9MICO</name>
<dbReference type="Pfam" id="PF12840">
    <property type="entry name" value="HTH_20"/>
    <property type="match status" value="1"/>
</dbReference>
<proteinExistence type="predicted"/>
<accession>A0ABS5VHN1</accession>
<dbReference type="SUPFAM" id="SSF46785">
    <property type="entry name" value="Winged helix' DNA-binding domain"/>
    <property type="match status" value="1"/>
</dbReference>
<reference evidence="2 3" key="1">
    <citation type="submission" date="2021-05" db="EMBL/GenBank/DDBJ databases">
        <title>Whole genome sequence of Curtobacterium flaccumfaciens pv. flaccumfaciens strain CFBP 8819.</title>
        <authorList>
            <person name="Osdaghi E."/>
            <person name="Taghouti G."/>
            <person name="Portier P."/>
            <person name="Fazliarab A."/>
            <person name="Taghavi S.M."/>
            <person name="Briand M."/>
            <person name="Le-Saux M."/>
            <person name="Jacques M.-A."/>
        </authorList>
    </citation>
    <scope>NUCLEOTIDE SEQUENCE [LARGE SCALE GENOMIC DNA]</scope>
    <source>
        <strain evidence="2 3">CFBP 8819</strain>
    </source>
</reference>
<protein>
    <submittedName>
        <fullName evidence="2">Winged helix-turn-helix domain-containing protein</fullName>
    </submittedName>
</protein>
<dbReference type="Gene3D" id="1.10.10.10">
    <property type="entry name" value="Winged helix-like DNA-binding domain superfamily/Winged helix DNA-binding domain"/>
    <property type="match status" value="1"/>
</dbReference>
<sequence length="190" mass="20867">MADGRIDDAAQMRALAHPTRLRILGLLRANGPQTAAMLGEVIDEAPGTISYHCTRLAGAGLVEPAADQGSDRRERWWRPAHDSSFWDPAESLDDPERTLAANALDHAVARVYAANYEAFVDRAATFGREWVAASTSYDRVLRLSVEELRAMGEELRAVVERWAAVSATHGAGDSSEQVFVLHQAYPWPRG</sequence>
<feature type="domain" description="HTH arsR-type" evidence="1">
    <location>
        <begin position="10"/>
        <end position="104"/>
    </location>
</feature>
<keyword evidence="3" id="KW-1185">Reference proteome</keyword>
<gene>
    <name evidence="2" type="ORF">KK097_10285</name>
</gene>
<organism evidence="2 3">
    <name type="scientific">Curtobacterium aurantiacum</name>
    <dbReference type="NCBI Taxonomy" id="3236919"/>
    <lineage>
        <taxon>Bacteria</taxon>
        <taxon>Bacillati</taxon>
        <taxon>Actinomycetota</taxon>
        <taxon>Actinomycetes</taxon>
        <taxon>Micrococcales</taxon>
        <taxon>Microbacteriaceae</taxon>
        <taxon>Curtobacterium</taxon>
    </lineage>
</organism>
<dbReference type="SMART" id="SM00418">
    <property type="entry name" value="HTH_ARSR"/>
    <property type="match status" value="1"/>
</dbReference>
<dbReference type="InterPro" id="IPR011991">
    <property type="entry name" value="ArsR-like_HTH"/>
</dbReference>
<comment type="caution">
    <text evidence="2">The sequence shown here is derived from an EMBL/GenBank/DDBJ whole genome shotgun (WGS) entry which is preliminary data.</text>
</comment>
<dbReference type="CDD" id="cd00090">
    <property type="entry name" value="HTH_ARSR"/>
    <property type="match status" value="1"/>
</dbReference>
<dbReference type="Proteomes" id="UP001519641">
    <property type="component" value="Unassembled WGS sequence"/>
</dbReference>
<dbReference type="InterPro" id="IPR036388">
    <property type="entry name" value="WH-like_DNA-bd_sf"/>
</dbReference>
<evidence type="ECO:0000313" key="2">
    <source>
        <dbReference type="EMBL" id="MBT1588200.1"/>
    </source>
</evidence>
<evidence type="ECO:0000313" key="3">
    <source>
        <dbReference type="Proteomes" id="UP001519641"/>
    </source>
</evidence>
<dbReference type="RefSeq" id="WP_214530115.1">
    <property type="nucleotide sequence ID" value="NZ_JAHEWO010000014.1"/>
</dbReference>
<dbReference type="InterPro" id="IPR036390">
    <property type="entry name" value="WH_DNA-bd_sf"/>
</dbReference>
<evidence type="ECO:0000259" key="1">
    <source>
        <dbReference type="SMART" id="SM00418"/>
    </source>
</evidence>
<dbReference type="InterPro" id="IPR001845">
    <property type="entry name" value="HTH_ArsR_DNA-bd_dom"/>
</dbReference>
<dbReference type="EMBL" id="JAHEWS010000013">
    <property type="protein sequence ID" value="MBT1588200.1"/>
    <property type="molecule type" value="Genomic_DNA"/>
</dbReference>